<gene>
    <name evidence="10" type="ORF">D3250_11165</name>
</gene>
<feature type="domain" description="Helicase ATP-binding" evidence="8">
    <location>
        <begin position="287"/>
        <end position="464"/>
    </location>
</feature>
<dbReference type="SUPFAM" id="SSF50249">
    <property type="entry name" value="Nucleic acid-binding proteins"/>
    <property type="match status" value="1"/>
</dbReference>
<evidence type="ECO:0000256" key="7">
    <source>
        <dbReference type="ARBA" id="ARBA00023204"/>
    </source>
</evidence>
<keyword evidence="7" id="KW-0234">DNA repair</keyword>
<dbReference type="GO" id="GO:0005524">
    <property type="term" value="F:ATP binding"/>
    <property type="evidence" value="ECO:0007669"/>
    <property type="project" value="UniProtKB-KW"/>
</dbReference>
<evidence type="ECO:0000259" key="9">
    <source>
        <dbReference type="PROSITE" id="PS51194"/>
    </source>
</evidence>
<dbReference type="EMBL" id="QYZP01000003">
    <property type="protein sequence ID" value="RJN31385.1"/>
    <property type="molecule type" value="Genomic_DNA"/>
</dbReference>
<evidence type="ECO:0000256" key="5">
    <source>
        <dbReference type="ARBA" id="ARBA00022840"/>
    </source>
</evidence>
<keyword evidence="2" id="KW-0227">DNA damage</keyword>
<feature type="domain" description="Helicase C-terminal" evidence="9">
    <location>
        <begin position="535"/>
        <end position="697"/>
    </location>
</feature>
<name>A0A3A4FGG2_9MICC</name>
<keyword evidence="11" id="KW-1185">Reference proteome</keyword>
<evidence type="ECO:0000259" key="8">
    <source>
        <dbReference type="PROSITE" id="PS51192"/>
    </source>
</evidence>
<organism evidence="10 11">
    <name type="scientific">Nesterenkonia natronophila</name>
    <dbReference type="NCBI Taxonomy" id="2174932"/>
    <lineage>
        <taxon>Bacteria</taxon>
        <taxon>Bacillati</taxon>
        <taxon>Actinomycetota</taxon>
        <taxon>Actinomycetes</taxon>
        <taxon>Micrococcales</taxon>
        <taxon>Micrococcaceae</taxon>
        <taxon>Nesterenkonia</taxon>
    </lineage>
</organism>
<dbReference type="AlphaFoldDB" id="A0A3A4FGG2"/>
<accession>A0A3A4FGG2</accession>
<evidence type="ECO:0000256" key="6">
    <source>
        <dbReference type="ARBA" id="ARBA00023125"/>
    </source>
</evidence>
<dbReference type="OrthoDB" id="9804325at2"/>
<protein>
    <submittedName>
        <fullName evidence="10">ATP-dependent DNA helicase RecG</fullName>
    </submittedName>
</protein>
<dbReference type="InterPro" id="IPR001650">
    <property type="entry name" value="Helicase_C-like"/>
</dbReference>
<proteinExistence type="predicted"/>
<dbReference type="PROSITE" id="PS51192">
    <property type="entry name" value="HELICASE_ATP_BIND_1"/>
    <property type="match status" value="1"/>
</dbReference>
<keyword evidence="5" id="KW-0067">ATP-binding</keyword>
<dbReference type="GO" id="GO:0006281">
    <property type="term" value="P:DNA repair"/>
    <property type="evidence" value="ECO:0007669"/>
    <property type="project" value="UniProtKB-KW"/>
</dbReference>
<evidence type="ECO:0000256" key="4">
    <source>
        <dbReference type="ARBA" id="ARBA00022806"/>
    </source>
</evidence>
<dbReference type="InterPro" id="IPR011545">
    <property type="entry name" value="DEAD/DEAH_box_helicase_dom"/>
</dbReference>
<dbReference type="Pfam" id="PF00270">
    <property type="entry name" value="DEAD"/>
    <property type="match status" value="1"/>
</dbReference>
<keyword evidence="1" id="KW-0547">Nucleotide-binding</keyword>
<dbReference type="Pfam" id="PF00271">
    <property type="entry name" value="Helicase_C"/>
    <property type="match status" value="1"/>
</dbReference>
<keyword evidence="6" id="KW-0238">DNA-binding</keyword>
<dbReference type="InterPro" id="IPR012340">
    <property type="entry name" value="NA-bd_OB-fold"/>
</dbReference>
<dbReference type="InterPro" id="IPR047112">
    <property type="entry name" value="RecG/Mfd"/>
</dbReference>
<sequence length="772" mass="84491">MSSVLPNTPVDRVLGKEAKRLSKALGIVTVQQLLDHFPRRYIDANALSDFSELGEGDHVTFMAVVTRTSQRSLQRRRGFILEVTVEDSHGSALRMAYFNGYQARKDLAPGVRALFHGKVTTFNAQLTLNNPAYDIHSTPDDAAAELVAEPTLTSGPMPLYPANRHITSWEIGRGITALLELVDFSTWPDPVPPSIAAAEKIPDVATAYRQVHQPQGHNAHQEGLERFRLQEALIMQGVLLRRRQATARSAAAVMPLREAGALSAFDAQLPFELTEGQQRCGTLIAHDLAQPSPMNRLLQGEVGSGKTLVALRAMLQTADAGAQSVLVAPTEVLAAQHFRSLSRSIEPLREERPQGSVHSASESSVRMTLLTGSLSTLERKKALLDIASGRSDIIVGTHSVLGDAVHFAQLGLVVIDEQHRFGVEQRSALRERFNPTPHMLVMSATPIPRSVAMTVFGDLELTVLDGLPGGRSPIETHLVPTMRGPVWIQRVWERVAEQVRAGHQVYVVCPKITTKATTAEEIERQVEFRFGLRPGQQQTTLASQTERGPATGTSITREWAEAFVSQDASVELIAERLASNEQLTGTRIDTLHGQLPTEAAADTMSRFEAGLIDVLVATTVVEVGVDVPNATTMVILDAESFGMSTLHQLRGRIGRGSTTTNLCLLVTRMPENHPSVERLRQVAQHRDGMELARLDLARRREGDVLGASQSGRISSLQHLSILRDERLIVRAADHLTRLGTADPTWQTAPQLALAVTEWEREHDDAADYVSQG</sequence>
<dbReference type="PROSITE" id="PS51194">
    <property type="entry name" value="HELICASE_CTER"/>
    <property type="match status" value="1"/>
</dbReference>
<dbReference type="GO" id="GO:0003678">
    <property type="term" value="F:DNA helicase activity"/>
    <property type="evidence" value="ECO:0007669"/>
    <property type="project" value="TreeGrafter"/>
</dbReference>
<dbReference type="InterPro" id="IPR027417">
    <property type="entry name" value="P-loop_NTPase"/>
</dbReference>
<evidence type="ECO:0000313" key="10">
    <source>
        <dbReference type="EMBL" id="RJN31385.1"/>
    </source>
</evidence>
<keyword evidence="3" id="KW-0378">Hydrolase</keyword>
<comment type="caution">
    <text evidence="10">The sequence shown here is derived from an EMBL/GenBank/DDBJ whole genome shotgun (WGS) entry which is preliminary data.</text>
</comment>
<dbReference type="RefSeq" id="WP_119903451.1">
    <property type="nucleotide sequence ID" value="NZ_QYZP01000003.1"/>
</dbReference>
<dbReference type="SUPFAM" id="SSF52540">
    <property type="entry name" value="P-loop containing nucleoside triphosphate hydrolases"/>
    <property type="match status" value="2"/>
</dbReference>
<dbReference type="CDD" id="cd04488">
    <property type="entry name" value="RecG_wedge_OBF"/>
    <property type="match status" value="1"/>
</dbReference>
<dbReference type="Pfam" id="PF17191">
    <property type="entry name" value="RecG_wedge"/>
    <property type="match status" value="1"/>
</dbReference>
<dbReference type="GO" id="GO:0003677">
    <property type="term" value="F:DNA binding"/>
    <property type="evidence" value="ECO:0007669"/>
    <property type="project" value="UniProtKB-KW"/>
</dbReference>
<evidence type="ECO:0000256" key="3">
    <source>
        <dbReference type="ARBA" id="ARBA00022801"/>
    </source>
</evidence>
<dbReference type="Gene3D" id="3.40.50.300">
    <property type="entry name" value="P-loop containing nucleotide triphosphate hydrolases"/>
    <property type="match status" value="2"/>
</dbReference>
<dbReference type="GO" id="GO:0016787">
    <property type="term" value="F:hydrolase activity"/>
    <property type="evidence" value="ECO:0007669"/>
    <property type="project" value="UniProtKB-KW"/>
</dbReference>
<evidence type="ECO:0000256" key="2">
    <source>
        <dbReference type="ARBA" id="ARBA00022763"/>
    </source>
</evidence>
<evidence type="ECO:0000313" key="11">
    <source>
        <dbReference type="Proteomes" id="UP000266615"/>
    </source>
</evidence>
<evidence type="ECO:0000256" key="1">
    <source>
        <dbReference type="ARBA" id="ARBA00022741"/>
    </source>
</evidence>
<dbReference type="Proteomes" id="UP000266615">
    <property type="component" value="Unassembled WGS sequence"/>
</dbReference>
<dbReference type="Gene3D" id="2.40.50.140">
    <property type="entry name" value="Nucleic acid-binding proteins"/>
    <property type="match status" value="1"/>
</dbReference>
<dbReference type="InterPro" id="IPR033454">
    <property type="entry name" value="RecG_wedge"/>
</dbReference>
<dbReference type="SMART" id="SM00487">
    <property type="entry name" value="DEXDc"/>
    <property type="match status" value="1"/>
</dbReference>
<dbReference type="SMART" id="SM00490">
    <property type="entry name" value="HELICc"/>
    <property type="match status" value="1"/>
</dbReference>
<dbReference type="PANTHER" id="PTHR47964">
    <property type="entry name" value="ATP-DEPENDENT DNA HELICASE HOMOLOG RECG, CHLOROPLASTIC"/>
    <property type="match status" value="1"/>
</dbReference>
<dbReference type="PANTHER" id="PTHR47964:SF1">
    <property type="entry name" value="ATP-DEPENDENT DNA HELICASE HOMOLOG RECG, CHLOROPLASTIC"/>
    <property type="match status" value="1"/>
</dbReference>
<dbReference type="InterPro" id="IPR014001">
    <property type="entry name" value="Helicase_ATP-bd"/>
</dbReference>
<keyword evidence="4 10" id="KW-0347">Helicase</keyword>
<reference evidence="10 11" key="1">
    <citation type="submission" date="2018-09" db="EMBL/GenBank/DDBJ databases">
        <title>Nesterenkonia natronophila sp. nov., an alkaliphilic actinobacteriume isolated from a soda lake, and emended description of the genus Nesterenkonia.</title>
        <authorList>
            <person name="Menes R.J."/>
            <person name="Iriarte A."/>
        </authorList>
    </citation>
    <scope>NUCLEOTIDE SEQUENCE [LARGE SCALE GENOMIC DNA]</scope>
    <source>
        <strain evidence="10 11">M8</strain>
    </source>
</reference>